<keyword evidence="3" id="KW-1185">Reference proteome</keyword>
<dbReference type="KEGG" id="sted:SPTER_42400"/>
<evidence type="ECO:0000313" key="3">
    <source>
        <dbReference type="Proteomes" id="UP000320776"/>
    </source>
</evidence>
<sequence length="328" mass="37522">MGHTATQISVNGNLTIPQHKPDIKSILRVTTTPIIDTTVTMQKKVIFIGHVRICVEYVACAQDGTQPIYFIAFKIPFNGLFCHRYARANLKACLKTKILFQHYDIIDPRTIRKIITLKLCLHKFIRIKKYTPKHCSYLGNIDEHICSSKPQFCCNEPLYSACKEESPHHSTCEDEAYPPDYKAKTHYLGCKNESVYPACKAESAYHSTCEDEAYPPDYKAKTHYLGYKNESVYPACKEEPSYHPACEDEAYPPDCKDKTHYLGCKNEALYPAYKEGPPHHPIGKNKLYHSGFKNKHKNCSKDNEVIKYGEFYLPQSIRLVNTRKSAAP</sequence>
<dbReference type="OrthoDB" id="9779340at2"/>
<gene>
    <name evidence="2" type="ORF">SPTER_42400</name>
</gene>
<accession>A0A517DZM7</accession>
<protein>
    <recommendedName>
        <fullName evidence="1">SipL SPOCS domain-containing protein</fullName>
    </recommendedName>
</protein>
<name>A0A517DZM7_9FIRM</name>
<feature type="domain" description="SipL SPOCS" evidence="1">
    <location>
        <begin position="22"/>
        <end position="80"/>
    </location>
</feature>
<dbReference type="RefSeq" id="WP_144352158.1">
    <property type="nucleotide sequence ID" value="NZ_CP036259.1"/>
</dbReference>
<dbReference type="Pfam" id="PF12673">
    <property type="entry name" value="SipL"/>
    <property type="match status" value="1"/>
</dbReference>
<dbReference type="Proteomes" id="UP000320776">
    <property type="component" value="Chromosome"/>
</dbReference>
<reference evidence="2 3" key="1">
    <citation type="submission" date="2019-02" db="EMBL/GenBank/DDBJ databases">
        <title>Closed genome of Sporomusa termitida DSM 4440.</title>
        <authorList>
            <person name="Poehlein A."/>
            <person name="Daniel R."/>
        </authorList>
    </citation>
    <scope>NUCLEOTIDE SEQUENCE [LARGE SCALE GENOMIC DNA]</scope>
    <source>
        <strain evidence="2 3">DSM 4440</strain>
    </source>
</reference>
<proteinExistence type="predicted"/>
<dbReference type="AlphaFoldDB" id="A0A517DZM7"/>
<evidence type="ECO:0000313" key="2">
    <source>
        <dbReference type="EMBL" id="QDR82809.1"/>
    </source>
</evidence>
<dbReference type="InterPro" id="IPR024300">
    <property type="entry name" value="SipL_SPOCS_dom"/>
</dbReference>
<organism evidence="2 3">
    <name type="scientific">Sporomusa termitida</name>
    <dbReference type="NCBI Taxonomy" id="2377"/>
    <lineage>
        <taxon>Bacteria</taxon>
        <taxon>Bacillati</taxon>
        <taxon>Bacillota</taxon>
        <taxon>Negativicutes</taxon>
        <taxon>Selenomonadales</taxon>
        <taxon>Sporomusaceae</taxon>
        <taxon>Sporomusa</taxon>
    </lineage>
</organism>
<dbReference type="EMBL" id="CP036259">
    <property type="protein sequence ID" value="QDR82809.1"/>
    <property type="molecule type" value="Genomic_DNA"/>
</dbReference>
<evidence type="ECO:0000259" key="1">
    <source>
        <dbReference type="Pfam" id="PF12673"/>
    </source>
</evidence>